<reference evidence="2 3" key="1">
    <citation type="journal article" date="2013" name="J. Mol. Microbiol. Biotechnol.">
        <title>Analysis of the Complete Genomes of Acholeplasma brassicae , A. palmae and A. laidlawii and Their Comparison to the Obligate Parasites from ' Candidatus Phytoplasma'.</title>
        <authorList>
            <person name="Kube M."/>
            <person name="Siewert C."/>
            <person name="Migdoll A.M."/>
            <person name="Duduk B."/>
            <person name="Holz S."/>
            <person name="Rabus R."/>
            <person name="Seemuller E."/>
            <person name="Mitrovic J."/>
            <person name="Muller I."/>
            <person name="Buttner C."/>
            <person name="Reinhardt R."/>
        </authorList>
    </citation>
    <scope>NUCLEOTIDE SEQUENCE [LARGE SCALE GENOMIC DNA]</scope>
    <source>
        <strain evidence="2 3">J233</strain>
    </source>
</reference>
<dbReference type="KEGG" id="apal:BN85413520"/>
<accession>U4KLS4</accession>
<dbReference type="Gene3D" id="3.20.20.60">
    <property type="entry name" value="Phosphoenolpyruvate-binding domains"/>
    <property type="match status" value="1"/>
</dbReference>
<dbReference type="EMBL" id="FO681347">
    <property type="protein sequence ID" value="CCV64929.1"/>
    <property type="molecule type" value="Genomic_DNA"/>
</dbReference>
<organism evidence="2 3">
    <name type="scientific">Alteracholeplasma palmae (strain ATCC 49389 / J233)</name>
    <name type="common">Acholeplasma palmae</name>
    <dbReference type="NCBI Taxonomy" id="1318466"/>
    <lineage>
        <taxon>Bacteria</taxon>
        <taxon>Bacillati</taxon>
        <taxon>Mycoplasmatota</taxon>
        <taxon>Mollicutes</taxon>
        <taxon>Acholeplasmatales</taxon>
        <taxon>Acholeplasmataceae</taxon>
        <taxon>Acholeplasma</taxon>
    </lineage>
</organism>
<dbReference type="HOGENOM" id="CLU_578252_0_0_14"/>
<dbReference type="STRING" id="1318466.BN85413520"/>
<evidence type="ECO:0000313" key="2">
    <source>
        <dbReference type="EMBL" id="CCV64929.1"/>
    </source>
</evidence>
<sequence>MTDKHGNYVVISIDVEELIDKDKTAIKEKKKWIKLVIKREIERLFWLTRLGYYQKNNCINDITVLQEAYNRLMKALDEKEFFKTTNLKEQLFKKWDLIIHEVIKETCVEKTQYNILSGLEIINTSFKRFIYQIERVFMIMQLPYDKIIKLTLKNATPQHIINLPQNIEEINLVDPKEPKELYEFDSNAKYPEEQLVFTDNDQLRKEVLYYARKIRKGKIGVELSSIKEIEKIENKDLVDAILIRTENMYLRQNLVVTKKDRIEEYNKIIDAFPGRELIIIFPDQQLIYQYLGIEEDARLHPHILSRHYSMYELELYCINEISKNCNVKVVFPSITNDQDYIFYRHLIESSLKLYPYEQLLEVGIMIDNEVVYEYLKHYKPFDFLILDTKKLYNELYEEKDYINLSEFKNDFMNEVREIHQHSRLRNKPDYIMGKLLKNKEILLKTFKMGYKNFIITVDCLNEYNQLINSDKI</sequence>
<dbReference type="InterPro" id="IPR000121">
    <property type="entry name" value="PEP_util_C"/>
</dbReference>
<keyword evidence="3" id="KW-1185">Reference proteome</keyword>
<dbReference type="RefSeq" id="WP_030003812.1">
    <property type="nucleotide sequence ID" value="NC_022538.1"/>
</dbReference>
<evidence type="ECO:0000313" key="3">
    <source>
        <dbReference type="Proteomes" id="UP000032740"/>
    </source>
</evidence>
<gene>
    <name evidence="2" type="ORF">BN85413520</name>
</gene>
<dbReference type="GO" id="GO:0016772">
    <property type="term" value="F:transferase activity, transferring phosphorus-containing groups"/>
    <property type="evidence" value="ECO:0007669"/>
    <property type="project" value="InterPro"/>
</dbReference>
<proteinExistence type="predicted"/>
<name>U4KLS4_ALTPJ</name>
<feature type="domain" description="PEP-utilising enzyme C-terminal" evidence="1">
    <location>
        <begin position="209"/>
        <end position="367"/>
    </location>
</feature>
<dbReference type="AlphaFoldDB" id="U4KLS4"/>
<protein>
    <recommendedName>
        <fullName evidence="1">PEP-utilising enzyme C-terminal domain-containing protein</fullName>
    </recommendedName>
</protein>
<dbReference type="InterPro" id="IPR040442">
    <property type="entry name" value="Pyrv_kinase-like_dom_sf"/>
</dbReference>
<dbReference type="SUPFAM" id="SSF51621">
    <property type="entry name" value="Phosphoenolpyruvate/pyruvate domain"/>
    <property type="match status" value="1"/>
</dbReference>
<dbReference type="Pfam" id="PF02896">
    <property type="entry name" value="PEP-utilizers_C"/>
    <property type="match status" value="1"/>
</dbReference>
<evidence type="ECO:0000259" key="1">
    <source>
        <dbReference type="Pfam" id="PF02896"/>
    </source>
</evidence>
<dbReference type="InterPro" id="IPR015813">
    <property type="entry name" value="Pyrv/PenolPyrv_kinase-like_dom"/>
</dbReference>
<dbReference type="Proteomes" id="UP000032740">
    <property type="component" value="Chromosome"/>
</dbReference>